<dbReference type="EMBL" id="CAJFDI010000004">
    <property type="protein sequence ID" value="CAD5225481.1"/>
    <property type="molecule type" value="Genomic_DNA"/>
</dbReference>
<dbReference type="WBParaSite" id="BXY_0717200.1">
    <property type="protein sequence ID" value="BXY_0717200.1"/>
    <property type="gene ID" value="BXY_0717200"/>
</dbReference>
<evidence type="ECO:0000313" key="1">
    <source>
        <dbReference type="EMBL" id="CAD5225481.1"/>
    </source>
</evidence>
<gene>
    <name evidence="1" type="ORF">BXYJ_LOCUS8566</name>
</gene>
<evidence type="ECO:0000313" key="4">
    <source>
        <dbReference type="Proteomes" id="UP000659654"/>
    </source>
</evidence>
<dbReference type="Proteomes" id="UP000659654">
    <property type="component" value="Unassembled WGS sequence"/>
</dbReference>
<dbReference type="EMBL" id="CAJFCV020000004">
    <property type="protein sequence ID" value="CAG9114626.1"/>
    <property type="molecule type" value="Genomic_DNA"/>
</dbReference>
<evidence type="ECO:0000313" key="2">
    <source>
        <dbReference type="EMBL" id="CAG9114626.1"/>
    </source>
</evidence>
<dbReference type="AlphaFoldDB" id="A0A1I7S2E3"/>
<sequence>MARQGLGMRRGMREDGGEVPSGVLSACVMSTGVWELGFVGAFCSLNALNLDKISPKCRAILAALAGPLQCPQGRRSGTRDGQLDSF</sequence>
<protein>
    <submittedName>
        <fullName evidence="1">(pine wood nematode) hypothetical protein</fullName>
    </submittedName>
</protein>
<organism evidence="3 5">
    <name type="scientific">Bursaphelenchus xylophilus</name>
    <name type="common">Pinewood nematode worm</name>
    <name type="synonym">Aphelenchoides xylophilus</name>
    <dbReference type="NCBI Taxonomy" id="6326"/>
    <lineage>
        <taxon>Eukaryota</taxon>
        <taxon>Metazoa</taxon>
        <taxon>Ecdysozoa</taxon>
        <taxon>Nematoda</taxon>
        <taxon>Chromadorea</taxon>
        <taxon>Rhabditida</taxon>
        <taxon>Tylenchina</taxon>
        <taxon>Tylenchomorpha</taxon>
        <taxon>Aphelenchoidea</taxon>
        <taxon>Aphelenchoididae</taxon>
        <taxon>Bursaphelenchus</taxon>
    </lineage>
</organism>
<reference evidence="5" key="1">
    <citation type="submission" date="2016-11" db="UniProtKB">
        <authorList>
            <consortium name="WormBaseParasite"/>
        </authorList>
    </citation>
    <scope>IDENTIFICATION</scope>
</reference>
<dbReference type="Proteomes" id="UP000095284">
    <property type="component" value="Unplaced"/>
</dbReference>
<keyword evidence="4" id="KW-1185">Reference proteome</keyword>
<dbReference type="Proteomes" id="UP000582659">
    <property type="component" value="Unassembled WGS sequence"/>
</dbReference>
<reference evidence="2" key="2">
    <citation type="submission" date="2020-08" db="EMBL/GenBank/DDBJ databases">
        <authorList>
            <person name="Kikuchi T."/>
        </authorList>
    </citation>
    <scope>NUCLEOTIDE SEQUENCE</scope>
    <source>
        <strain evidence="1">Ka4C1</strain>
    </source>
</reference>
<evidence type="ECO:0000313" key="5">
    <source>
        <dbReference type="WBParaSite" id="BXY_0717200.1"/>
    </source>
</evidence>
<proteinExistence type="predicted"/>
<accession>A0A1I7S2E3</accession>
<name>A0A1I7S2E3_BURXY</name>
<evidence type="ECO:0000313" key="3">
    <source>
        <dbReference type="Proteomes" id="UP000095284"/>
    </source>
</evidence>